<proteinExistence type="predicted"/>
<keyword evidence="2" id="KW-0732">Signal</keyword>
<feature type="signal peptide" evidence="2">
    <location>
        <begin position="1"/>
        <end position="23"/>
    </location>
</feature>
<feature type="chain" id="PRO_5016732037" evidence="2">
    <location>
        <begin position="24"/>
        <end position="360"/>
    </location>
</feature>
<sequence>MRGTILTSAATAFALLSCVSALAQSANPTCQRLEAQLASLDRGNSDPGRADQIRRAEDAVNRQQYEVDRMVAQSRRMGCENTGFFSIFSNPPPECGGLTRQIGQQRNTLERLQMQLEQLNGGTTQRLAQRQSLMIALGENNCGPQYRAAVTASQKGGFFDRLFGNDGTPNNDIGPGISSTPAGPMGGTFRTLCVRTCDGYYYPISYSTSPERFAADEQACQRTCPAAEVQLYTYHNPGEDVSQAVSLAGRPYTDLPTAFAYRKAMTPACSCRRAGESWADALKVNGPDQTVAPGDVVVTEQNARRLSQPRIGADGKPIRPDAKAGTAPTSDPQASAPPAESEPGKRPVRTVGPTFLPAQR</sequence>
<protein>
    <submittedName>
        <fullName evidence="3">DUF2865 domain-containing protein</fullName>
    </submittedName>
</protein>
<accession>A0A345ZQX2</accession>
<dbReference type="PROSITE" id="PS51257">
    <property type="entry name" value="PROKAR_LIPOPROTEIN"/>
    <property type="match status" value="1"/>
</dbReference>
<evidence type="ECO:0000313" key="4">
    <source>
        <dbReference type="Proteomes" id="UP000254889"/>
    </source>
</evidence>
<evidence type="ECO:0000256" key="2">
    <source>
        <dbReference type="SAM" id="SignalP"/>
    </source>
</evidence>
<reference evidence="3 4" key="1">
    <citation type="submission" date="2018-07" db="EMBL/GenBank/DDBJ databases">
        <authorList>
            <person name="Quirk P.G."/>
            <person name="Krulwich T.A."/>
        </authorList>
    </citation>
    <scope>NUCLEOTIDE SEQUENCE [LARGE SCALE GENOMIC DNA]</scope>
    <source>
        <strain evidence="3 4">CC-BB4</strain>
    </source>
</reference>
<evidence type="ECO:0000313" key="3">
    <source>
        <dbReference type="EMBL" id="AXK79319.1"/>
    </source>
</evidence>
<dbReference type="Proteomes" id="UP000254889">
    <property type="component" value="Chromosome"/>
</dbReference>
<gene>
    <name evidence="3" type="ORF">DW352_01580</name>
</gene>
<dbReference type="EMBL" id="CP031417">
    <property type="protein sequence ID" value="AXK79319.1"/>
    <property type="molecule type" value="Genomic_DNA"/>
</dbReference>
<evidence type="ECO:0000256" key="1">
    <source>
        <dbReference type="SAM" id="MobiDB-lite"/>
    </source>
</evidence>
<organism evidence="3 4">
    <name type="scientific">Pseudolabrys taiwanensis</name>
    <dbReference type="NCBI Taxonomy" id="331696"/>
    <lineage>
        <taxon>Bacteria</taxon>
        <taxon>Pseudomonadati</taxon>
        <taxon>Pseudomonadota</taxon>
        <taxon>Alphaproteobacteria</taxon>
        <taxon>Hyphomicrobiales</taxon>
        <taxon>Xanthobacteraceae</taxon>
        <taxon>Pseudolabrys</taxon>
    </lineage>
</organism>
<dbReference type="AlphaFoldDB" id="A0A345ZQX2"/>
<name>A0A345ZQX2_9HYPH</name>
<dbReference type="OrthoDB" id="7850882at2"/>
<dbReference type="KEGG" id="ptaw:DW352_01580"/>
<dbReference type="Pfam" id="PF11064">
    <property type="entry name" value="DUF2865"/>
    <property type="match status" value="1"/>
</dbReference>
<feature type="region of interest" description="Disordered" evidence="1">
    <location>
        <begin position="300"/>
        <end position="360"/>
    </location>
</feature>
<dbReference type="RefSeq" id="WP_115687889.1">
    <property type="nucleotide sequence ID" value="NZ_CP031417.1"/>
</dbReference>
<keyword evidence="4" id="KW-1185">Reference proteome</keyword>
<dbReference type="InterPro" id="IPR021293">
    <property type="entry name" value="DUF2865"/>
</dbReference>